<sequence>MKLTIKLPKPRNPLAVVAKQRNAGVHGAVNPKRTERRQEKQRLQQLKGGRLKDEE</sequence>
<evidence type="ECO:0000256" key="1">
    <source>
        <dbReference type="SAM" id="MobiDB-lite"/>
    </source>
</evidence>
<reference evidence="2 3" key="1">
    <citation type="submission" date="2018-05" db="EMBL/GenBank/DDBJ databases">
        <title>Genomic Encyclopedia of Type Strains, Phase IV (KMG-IV): sequencing the most valuable type-strain genomes for metagenomic binning, comparative biology and taxonomic classification.</title>
        <authorList>
            <person name="Goeker M."/>
        </authorList>
    </citation>
    <scope>NUCLEOTIDE SEQUENCE [LARGE SCALE GENOMIC DNA]</scope>
    <source>
        <strain evidence="2 3">DSM 19792</strain>
    </source>
</reference>
<accession>A0A318JAZ9</accession>
<gene>
    <name evidence="2" type="ORF">DFR42_103286</name>
</gene>
<comment type="caution">
    <text evidence="2">The sequence shown here is derived from an EMBL/GenBank/DDBJ whole genome shotgun (WGS) entry which is preliminary data.</text>
</comment>
<dbReference type="RefSeq" id="WP_170133497.1">
    <property type="nucleotide sequence ID" value="NZ_QJKB01000003.1"/>
</dbReference>
<name>A0A318JAZ9_9BURK</name>
<dbReference type="Proteomes" id="UP000247792">
    <property type="component" value="Unassembled WGS sequence"/>
</dbReference>
<dbReference type="EMBL" id="QJKB01000003">
    <property type="protein sequence ID" value="PXX44017.1"/>
    <property type="molecule type" value="Genomic_DNA"/>
</dbReference>
<organism evidence="2 3">
    <name type="scientific">Undibacterium pigrum</name>
    <dbReference type="NCBI Taxonomy" id="401470"/>
    <lineage>
        <taxon>Bacteria</taxon>
        <taxon>Pseudomonadati</taxon>
        <taxon>Pseudomonadota</taxon>
        <taxon>Betaproteobacteria</taxon>
        <taxon>Burkholderiales</taxon>
        <taxon>Oxalobacteraceae</taxon>
        <taxon>Undibacterium</taxon>
    </lineage>
</organism>
<proteinExistence type="predicted"/>
<evidence type="ECO:0000313" key="3">
    <source>
        <dbReference type="Proteomes" id="UP000247792"/>
    </source>
</evidence>
<keyword evidence="3" id="KW-1185">Reference proteome</keyword>
<feature type="compositionally biased region" description="Basic and acidic residues" evidence="1">
    <location>
        <begin position="32"/>
        <end position="42"/>
    </location>
</feature>
<protein>
    <submittedName>
        <fullName evidence="2">Uncharacterized protein</fullName>
    </submittedName>
</protein>
<evidence type="ECO:0000313" key="2">
    <source>
        <dbReference type="EMBL" id="PXX44017.1"/>
    </source>
</evidence>
<feature type="region of interest" description="Disordered" evidence="1">
    <location>
        <begin position="20"/>
        <end position="55"/>
    </location>
</feature>
<dbReference type="AlphaFoldDB" id="A0A318JAZ9"/>